<dbReference type="PANTHER" id="PTHR12375">
    <property type="entry name" value="RNA-BINDING PROTEIN LUC7-RELATED"/>
    <property type="match status" value="1"/>
</dbReference>
<protein>
    <submittedName>
        <fullName evidence="3">Uncharacterized protein</fullName>
    </submittedName>
</protein>
<dbReference type="GO" id="GO:0003729">
    <property type="term" value="F:mRNA binding"/>
    <property type="evidence" value="ECO:0007669"/>
    <property type="project" value="InterPro"/>
</dbReference>
<dbReference type="GO" id="GO:0006376">
    <property type="term" value="P:mRNA splice site recognition"/>
    <property type="evidence" value="ECO:0007669"/>
    <property type="project" value="InterPro"/>
</dbReference>
<dbReference type="EMBL" id="CDMZ01000523">
    <property type="protein sequence ID" value="CEM16105.1"/>
    <property type="molecule type" value="Genomic_DNA"/>
</dbReference>
<organism evidence="3">
    <name type="scientific">Chromera velia CCMP2878</name>
    <dbReference type="NCBI Taxonomy" id="1169474"/>
    <lineage>
        <taxon>Eukaryota</taxon>
        <taxon>Sar</taxon>
        <taxon>Alveolata</taxon>
        <taxon>Colpodellida</taxon>
        <taxon>Chromeraceae</taxon>
        <taxon>Chromera</taxon>
    </lineage>
</organism>
<evidence type="ECO:0000313" key="3">
    <source>
        <dbReference type="EMBL" id="CEM16105.1"/>
    </source>
</evidence>
<feature type="region of interest" description="Disordered" evidence="2">
    <location>
        <begin position="241"/>
        <end position="291"/>
    </location>
</feature>
<gene>
    <name evidence="3" type="ORF">Cvel_18047</name>
</gene>
<comment type="similarity">
    <text evidence="1">Belongs to the Luc7 family.</text>
</comment>
<evidence type="ECO:0000256" key="2">
    <source>
        <dbReference type="SAM" id="MobiDB-lite"/>
    </source>
</evidence>
<dbReference type="AlphaFoldDB" id="A0A0G4FP87"/>
<dbReference type="GO" id="GO:0005685">
    <property type="term" value="C:U1 snRNP"/>
    <property type="evidence" value="ECO:0007669"/>
    <property type="project" value="InterPro"/>
</dbReference>
<evidence type="ECO:0000256" key="1">
    <source>
        <dbReference type="ARBA" id="ARBA00005655"/>
    </source>
</evidence>
<sequence>MSADMRKHLEALMATLGAQANDDEDAGIQFTDPDVCKFFLLGLCPSELFENTKYFQGECKLKHSDKAKKQYAEAKKKKRYGYEEEFLKFAQPMITNADKKIAQGKARVADDALGPPAPEPGEVENDEDIKKMTEEMAEKAKKAEAAGEEGDVDLSMKLMAEVEEIEKRKNVAVQMKLNAKQTVLGNQQKLRVCDICGAFLSATDSEKRLQDHYEGKVHLGFKAIREKATALEKWLDKEAPSSFASSADGGINGGGAFARSSTRDRSRSRGFWSPIPPSAPCPRSLLGAERGGAPHTLATETEREMTGGATGEAAESGTPIDVTIVTEIGTATTIETGTGGGGTTTGTGTEATDETRREIGSAAPLGSSGKENYSGRKTFLRMFDSSPILLARHPLVVCVVSLEASLSHFLR</sequence>
<dbReference type="VEuPathDB" id="CryptoDB:Cvel_18047"/>
<name>A0A0G4FP87_9ALVE</name>
<accession>A0A0G4FP87</accession>
<dbReference type="PhylomeDB" id="A0A0G4FP87"/>
<dbReference type="Pfam" id="PF03194">
    <property type="entry name" value="LUC7"/>
    <property type="match status" value="1"/>
</dbReference>
<proteinExistence type="inferred from homology"/>
<reference evidence="3" key="1">
    <citation type="submission" date="2014-11" db="EMBL/GenBank/DDBJ databases">
        <authorList>
            <person name="Otto D Thomas"/>
            <person name="Naeem Raeece"/>
        </authorList>
    </citation>
    <scope>NUCLEOTIDE SEQUENCE</scope>
</reference>
<feature type="region of interest" description="Disordered" evidence="2">
    <location>
        <begin position="333"/>
        <end position="354"/>
    </location>
</feature>
<dbReference type="InterPro" id="IPR004882">
    <property type="entry name" value="Luc7-rel"/>
</dbReference>